<dbReference type="InterPro" id="IPR011990">
    <property type="entry name" value="TPR-like_helical_dom_sf"/>
</dbReference>
<gene>
    <name evidence="1" type="ORF">EB796_018090</name>
</gene>
<dbReference type="EMBL" id="VXIV02002690">
    <property type="protein sequence ID" value="KAF6023606.1"/>
    <property type="molecule type" value="Genomic_DNA"/>
</dbReference>
<accession>A0A7J7JD90</accession>
<keyword evidence="2" id="KW-1185">Reference proteome</keyword>
<reference evidence="1" key="1">
    <citation type="submission" date="2020-06" db="EMBL/GenBank/DDBJ databases">
        <title>Draft genome of Bugula neritina, a colonial animal packing powerful symbionts and potential medicines.</title>
        <authorList>
            <person name="Rayko M."/>
        </authorList>
    </citation>
    <scope>NUCLEOTIDE SEQUENCE [LARGE SCALE GENOMIC DNA]</scope>
    <source>
        <strain evidence="1">Kwan_BN1</strain>
    </source>
</reference>
<evidence type="ECO:0000313" key="2">
    <source>
        <dbReference type="Proteomes" id="UP000593567"/>
    </source>
</evidence>
<comment type="caution">
    <text evidence="1">The sequence shown here is derived from an EMBL/GenBank/DDBJ whole genome shotgun (WGS) entry which is preliminary data.</text>
</comment>
<organism evidence="1 2">
    <name type="scientific">Bugula neritina</name>
    <name type="common">Brown bryozoan</name>
    <name type="synonym">Sertularia neritina</name>
    <dbReference type="NCBI Taxonomy" id="10212"/>
    <lineage>
        <taxon>Eukaryota</taxon>
        <taxon>Metazoa</taxon>
        <taxon>Spiralia</taxon>
        <taxon>Lophotrochozoa</taxon>
        <taxon>Bryozoa</taxon>
        <taxon>Gymnolaemata</taxon>
        <taxon>Cheilostomatida</taxon>
        <taxon>Flustrina</taxon>
        <taxon>Buguloidea</taxon>
        <taxon>Bugulidae</taxon>
        <taxon>Bugula</taxon>
    </lineage>
</organism>
<dbReference type="Gene3D" id="1.25.40.10">
    <property type="entry name" value="Tetratricopeptide repeat domain"/>
    <property type="match status" value="1"/>
</dbReference>
<proteinExistence type="predicted"/>
<name>A0A7J7JD90_BUGNE</name>
<dbReference type="AlphaFoldDB" id="A0A7J7JD90"/>
<evidence type="ECO:0000313" key="1">
    <source>
        <dbReference type="EMBL" id="KAF6023606.1"/>
    </source>
</evidence>
<dbReference type="Proteomes" id="UP000593567">
    <property type="component" value="Unassembled WGS sequence"/>
</dbReference>
<dbReference type="SUPFAM" id="SSF48452">
    <property type="entry name" value="TPR-like"/>
    <property type="match status" value="1"/>
</dbReference>
<sequence length="83" mass="9496">MARVYRRQSLYDKAIECCNKALTMAKLVYGTDSKHHDLAKVYNNFGTSTKTKVGMKKPTNTTRLLWNTSSLYLVKTQTTLIYA</sequence>
<protein>
    <submittedName>
        <fullName evidence="1">Uncharacterized protein</fullName>
    </submittedName>
</protein>